<name>A0AAV8V6F7_9CUCU</name>
<comment type="caution">
    <text evidence="1">The sequence shown here is derived from an EMBL/GenBank/DDBJ whole genome shotgun (WGS) entry which is preliminary data.</text>
</comment>
<dbReference type="AlphaFoldDB" id="A0AAV8V6F7"/>
<organism evidence="1 2">
    <name type="scientific">Exocentrus adspersus</name>
    <dbReference type="NCBI Taxonomy" id="1586481"/>
    <lineage>
        <taxon>Eukaryota</taxon>
        <taxon>Metazoa</taxon>
        <taxon>Ecdysozoa</taxon>
        <taxon>Arthropoda</taxon>
        <taxon>Hexapoda</taxon>
        <taxon>Insecta</taxon>
        <taxon>Pterygota</taxon>
        <taxon>Neoptera</taxon>
        <taxon>Endopterygota</taxon>
        <taxon>Coleoptera</taxon>
        <taxon>Polyphaga</taxon>
        <taxon>Cucujiformia</taxon>
        <taxon>Chrysomeloidea</taxon>
        <taxon>Cerambycidae</taxon>
        <taxon>Lamiinae</taxon>
        <taxon>Acanthocinini</taxon>
        <taxon>Exocentrus</taxon>
    </lineage>
</organism>
<reference evidence="1 2" key="1">
    <citation type="journal article" date="2023" name="Insect Mol. Biol.">
        <title>Genome sequencing provides insights into the evolution of gene families encoding plant cell wall-degrading enzymes in longhorned beetles.</title>
        <authorList>
            <person name="Shin N.R."/>
            <person name="Okamura Y."/>
            <person name="Kirsch R."/>
            <person name="Pauchet Y."/>
        </authorList>
    </citation>
    <scope>NUCLEOTIDE SEQUENCE [LARGE SCALE GENOMIC DNA]</scope>
    <source>
        <strain evidence="1">EAD_L_NR</strain>
    </source>
</reference>
<gene>
    <name evidence="1" type="ORF">NQ315_014446</name>
</gene>
<dbReference type="Proteomes" id="UP001159042">
    <property type="component" value="Unassembled WGS sequence"/>
</dbReference>
<accession>A0AAV8V6F7</accession>
<sequence length="95" mass="10669">MDCKNVISPNNINKLCRICLEQKKNAVSLFTTVKFDENNQVPVCILEILAQLTSETNVFPISPHLGWLMSDSSKLNRLPEKLAFEASFTEGLTVE</sequence>
<proteinExistence type="predicted"/>
<protein>
    <submittedName>
        <fullName evidence="1">Uncharacterized protein</fullName>
    </submittedName>
</protein>
<evidence type="ECO:0000313" key="2">
    <source>
        <dbReference type="Proteomes" id="UP001159042"/>
    </source>
</evidence>
<dbReference type="EMBL" id="JANEYG010000420">
    <property type="protein sequence ID" value="KAJ8909760.1"/>
    <property type="molecule type" value="Genomic_DNA"/>
</dbReference>
<keyword evidence="2" id="KW-1185">Reference proteome</keyword>
<evidence type="ECO:0000313" key="1">
    <source>
        <dbReference type="EMBL" id="KAJ8909760.1"/>
    </source>
</evidence>